<dbReference type="SUPFAM" id="SSF82199">
    <property type="entry name" value="SET domain"/>
    <property type="match status" value="1"/>
</dbReference>
<dbReference type="InterPro" id="IPR046341">
    <property type="entry name" value="SET_dom_sf"/>
</dbReference>
<dbReference type="PROSITE" id="PS50280">
    <property type="entry name" value="SET"/>
    <property type="match status" value="1"/>
</dbReference>
<proteinExistence type="predicted"/>
<dbReference type="InterPro" id="IPR053185">
    <property type="entry name" value="SET_domain_protein"/>
</dbReference>
<sequence>MSAIYTIKASPGKGNGIFAKRAIKAGTIIFVEKVLLQLPDTCITDEAVVETAFSKLSFEDQNRFLELHEGHRPYKSRVFRIFKANAFGDKDGSRVYDRISRLNHSCVPNAVMVPNSTEPTVASIIASVPISKGKEITISYSSLYNFATKAQRAGPMWMYYGFRCRCPACSLGPKEQWISDTRRRLINVLYHFLQGKSPPDWRMMEALATTMTPQQAERPEFLAMVDHHGAPLKTPPTRSQILAYNVLYAKLMEAEGLLGMDIAEAYAAAIIGLRQAMQAHPDVVLLPSVKAILAWYKQARAIAEQSRGLGSWEVEKFKHLGKQMRDDGLTGPAIYFLEHPQEFHDAGMKEYYDQAFAMSQQMIQVGGKTGLKMYICSEAELKSVIQKGIQPGDREDLKAFVAYAESMAPGAL</sequence>
<dbReference type="CDD" id="cd20071">
    <property type="entry name" value="SET_SMYD"/>
    <property type="match status" value="1"/>
</dbReference>
<dbReference type="OrthoDB" id="265717at2759"/>
<keyword evidence="3" id="KW-1185">Reference proteome</keyword>
<accession>A0A8H6RRR7</accession>
<dbReference type="PANTHER" id="PTHR47332:SF2">
    <property type="entry name" value="SET-6"/>
    <property type="match status" value="1"/>
</dbReference>
<dbReference type="Proteomes" id="UP000660729">
    <property type="component" value="Unassembled WGS sequence"/>
</dbReference>
<dbReference type="PANTHER" id="PTHR47332">
    <property type="entry name" value="SET DOMAIN-CONTAINING PROTEIN 5"/>
    <property type="match status" value="1"/>
</dbReference>
<evidence type="ECO:0000313" key="3">
    <source>
        <dbReference type="Proteomes" id="UP000660729"/>
    </source>
</evidence>
<comment type="caution">
    <text evidence="2">The sequence shown here is derived from an EMBL/GenBank/DDBJ whole genome shotgun (WGS) entry which is preliminary data.</text>
</comment>
<gene>
    <name evidence="2" type="ORF">HII31_02366</name>
</gene>
<name>A0A8H6RRR7_9PEZI</name>
<reference evidence="2" key="1">
    <citation type="submission" date="2020-04" db="EMBL/GenBank/DDBJ databases">
        <title>Draft genome resource of the tomato pathogen Pseudocercospora fuligena.</title>
        <authorList>
            <person name="Zaccaron A."/>
        </authorList>
    </citation>
    <scope>NUCLEOTIDE SEQUENCE</scope>
    <source>
        <strain evidence="2">PF001</strain>
    </source>
</reference>
<dbReference type="EMBL" id="JABCIY010000027">
    <property type="protein sequence ID" value="KAF7196299.1"/>
    <property type="molecule type" value="Genomic_DNA"/>
</dbReference>
<dbReference type="InterPro" id="IPR001214">
    <property type="entry name" value="SET_dom"/>
</dbReference>
<feature type="domain" description="SET" evidence="1">
    <location>
        <begin position="1"/>
        <end position="141"/>
    </location>
</feature>
<dbReference type="Gene3D" id="2.170.270.10">
    <property type="entry name" value="SET domain"/>
    <property type="match status" value="1"/>
</dbReference>
<dbReference type="AlphaFoldDB" id="A0A8H6RRR7"/>
<protein>
    <submittedName>
        <fullName evidence="2">SET domain-containing protein 5</fullName>
    </submittedName>
</protein>
<dbReference type="SMART" id="SM00317">
    <property type="entry name" value="SET"/>
    <property type="match status" value="1"/>
</dbReference>
<dbReference type="Pfam" id="PF00856">
    <property type="entry name" value="SET"/>
    <property type="match status" value="1"/>
</dbReference>
<evidence type="ECO:0000259" key="1">
    <source>
        <dbReference type="PROSITE" id="PS50280"/>
    </source>
</evidence>
<evidence type="ECO:0000313" key="2">
    <source>
        <dbReference type="EMBL" id="KAF7196299.1"/>
    </source>
</evidence>
<organism evidence="2 3">
    <name type="scientific">Pseudocercospora fuligena</name>
    <dbReference type="NCBI Taxonomy" id="685502"/>
    <lineage>
        <taxon>Eukaryota</taxon>
        <taxon>Fungi</taxon>
        <taxon>Dikarya</taxon>
        <taxon>Ascomycota</taxon>
        <taxon>Pezizomycotina</taxon>
        <taxon>Dothideomycetes</taxon>
        <taxon>Dothideomycetidae</taxon>
        <taxon>Mycosphaerellales</taxon>
        <taxon>Mycosphaerellaceae</taxon>
        <taxon>Pseudocercospora</taxon>
    </lineage>
</organism>